<proteinExistence type="predicted"/>
<comment type="caution">
    <text evidence="1">The sequence shown here is derived from an EMBL/GenBank/DDBJ whole genome shotgun (WGS) entry which is preliminary data.</text>
</comment>
<keyword evidence="2" id="KW-1185">Reference proteome</keyword>
<dbReference type="Gene3D" id="3.40.109.10">
    <property type="entry name" value="NADH Oxidase"/>
    <property type="match status" value="1"/>
</dbReference>
<dbReference type="InterPro" id="IPR000415">
    <property type="entry name" value="Nitroreductase-like"/>
</dbReference>
<accession>A0ABR8IU97</accession>
<reference evidence="1 2" key="1">
    <citation type="journal article" date="2020" name="ISME J.">
        <title>Comparative genomics reveals insights into cyanobacterial evolution and habitat adaptation.</title>
        <authorList>
            <person name="Chen M.Y."/>
            <person name="Teng W.K."/>
            <person name="Zhao L."/>
            <person name="Hu C.X."/>
            <person name="Zhou Y.K."/>
            <person name="Han B.P."/>
            <person name="Song L.R."/>
            <person name="Shu W.S."/>
        </authorList>
    </citation>
    <scope>NUCLEOTIDE SEQUENCE [LARGE SCALE GENOMIC DNA]</scope>
    <source>
        <strain evidence="1 2">FACHB-1249</strain>
    </source>
</reference>
<evidence type="ECO:0000313" key="1">
    <source>
        <dbReference type="EMBL" id="MBD2686451.1"/>
    </source>
</evidence>
<sequence length="93" mass="11014">MTSTLRYYPQRLEHPQFNLDRERLLESVGNKRSIRRFHKQSIMQLTGFVKQRLYLFSKYWGIDCSGIGAFYNDKTQAFLETNKHVLHAMATGK</sequence>
<dbReference type="RefSeq" id="WP_190387284.1">
    <property type="nucleotide sequence ID" value="NZ_JACJTM010000033.1"/>
</dbReference>
<gene>
    <name evidence="1" type="ORF">H6G43_14765</name>
</gene>
<protein>
    <submittedName>
        <fullName evidence="1">Uncharacterized protein</fullName>
    </submittedName>
</protein>
<dbReference type="EMBL" id="JACJTM010000033">
    <property type="protein sequence ID" value="MBD2686451.1"/>
    <property type="molecule type" value="Genomic_DNA"/>
</dbReference>
<dbReference type="GeneID" id="78219101"/>
<organism evidence="1 2">
    <name type="scientific">Aphanizomenon flos-aquae FACHB-1249</name>
    <dbReference type="NCBI Taxonomy" id="2692889"/>
    <lineage>
        <taxon>Bacteria</taxon>
        <taxon>Bacillati</taxon>
        <taxon>Cyanobacteriota</taxon>
        <taxon>Cyanophyceae</taxon>
        <taxon>Nostocales</taxon>
        <taxon>Aphanizomenonaceae</taxon>
        <taxon>Aphanizomenon</taxon>
    </lineage>
</organism>
<evidence type="ECO:0000313" key="2">
    <source>
        <dbReference type="Proteomes" id="UP000660270"/>
    </source>
</evidence>
<name>A0ABR8IU97_APHFL</name>
<dbReference type="Proteomes" id="UP000660270">
    <property type="component" value="Unassembled WGS sequence"/>
</dbReference>